<evidence type="ECO:0000313" key="4">
    <source>
        <dbReference type="Proteomes" id="UP000190130"/>
    </source>
</evidence>
<dbReference type="Gene3D" id="3.90.190.10">
    <property type="entry name" value="Protein tyrosine phosphatase superfamily"/>
    <property type="match status" value="1"/>
</dbReference>
<dbReference type="EMBL" id="LMAR01000028">
    <property type="protein sequence ID" value="KQK31080.1"/>
    <property type="molecule type" value="Genomic_DNA"/>
</dbReference>
<dbReference type="InterPro" id="IPR016130">
    <property type="entry name" value="Tyr_Pase_AS"/>
</dbReference>
<proteinExistence type="predicted"/>
<dbReference type="SUPFAM" id="SSF52799">
    <property type="entry name" value="(Phosphotyrosine protein) phosphatases II"/>
    <property type="match status" value="1"/>
</dbReference>
<dbReference type="RefSeq" id="WP_055727576.1">
    <property type="nucleotide sequence ID" value="NZ_FUYX01000007.1"/>
</dbReference>
<evidence type="ECO:0000313" key="3">
    <source>
        <dbReference type="Proteomes" id="UP000051562"/>
    </source>
</evidence>
<evidence type="ECO:0000313" key="2">
    <source>
        <dbReference type="EMBL" id="SKB90410.1"/>
    </source>
</evidence>
<organism evidence="1 3">
    <name type="scientific">Bosea thiooxidans</name>
    <dbReference type="NCBI Taxonomy" id="53254"/>
    <lineage>
        <taxon>Bacteria</taxon>
        <taxon>Pseudomonadati</taxon>
        <taxon>Pseudomonadota</taxon>
        <taxon>Alphaproteobacteria</taxon>
        <taxon>Hyphomicrobiales</taxon>
        <taxon>Boseaceae</taxon>
        <taxon>Bosea</taxon>
    </lineage>
</organism>
<dbReference type="InterPro" id="IPR029021">
    <property type="entry name" value="Prot-tyrosine_phosphatase-like"/>
</dbReference>
<evidence type="ECO:0000313" key="1">
    <source>
        <dbReference type="EMBL" id="KQK31080.1"/>
    </source>
</evidence>
<accession>A0A0Q3I7S3</accession>
<dbReference type="OrthoDB" id="9794527at2"/>
<protein>
    <recommendedName>
        <fullName evidence="5">Protein tyrosine phosphatase</fullName>
    </recommendedName>
</protein>
<dbReference type="STRING" id="53254.SAMN05660750_02924"/>
<sequence>MPSLHVAPLSRLSETVAAVRARHLVTLINVGTVVARPAGIAAERHLFLGMSDISQPVDGHVLAGQDHIGQLLAFMRGWDREAPMVIHCWAGISRSTAAAYIAACALAPDRDEDEAADALRAAAPSATPNARLVALADSALGRRGRMIRAIDRIGRGADAFEGTPFAMPLA</sequence>
<evidence type="ECO:0008006" key="5">
    <source>
        <dbReference type="Google" id="ProtNLM"/>
    </source>
</evidence>
<gene>
    <name evidence="1" type="ORF">ARD30_10720</name>
    <name evidence="2" type="ORF">SAMN05660750_02924</name>
</gene>
<keyword evidence="3" id="KW-1185">Reference proteome</keyword>
<dbReference type="PROSITE" id="PS00383">
    <property type="entry name" value="TYR_PHOSPHATASE_1"/>
    <property type="match status" value="1"/>
</dbReference>
<reference evidence="2 4" key="2">
    <citation type="submission" date="2017-02" db="EMBL/GenBank/DDBJ databases">
        <authorList>
            <person name="Peterson S.W."/>
        </authorList>
    </citation>
    <scope>NUCLEOTIDE SEQUENCE [LARGE SCALE GENOMIC DNA]</scope>
    <source>
        <strain evidence="2 4">DSM 9653</strain>
    </source>
</reference>
<dbReference type="Proteomes" id="UP000051562">
    <property type="component" value="Unassembled WGS sequence"/>
</dbReference>
<dbReference type="AlphaFoldDB" id="A0A0Q3I7S3"/>
<dbReference type="EMBL" id="FUYX01000007">
    <property type="protein sequence ID" value="SKB90410.1"/>
    <property type="molecule type" value="Genomic_DNA"/>
</dbReference>
<dbReference type="Proteomes" id="UP000190130">
    <property type="component" value="Unassembled WGS sequence"/>
</dbReference>
<name>A0A0Q3I7S3_9HYPH</name>
<reference evidence="1 3" key="1">
    <citation type="submission" date="2015-10" db="EMBL/GenBank/DDBJ databases">
        <title>Draft genome of Bosea thiooxidans.</title>
        <authorList>
            <person name="Wang X."/>
        </authorList>
    </citation>
    <scope>NUCLEOTIDE SEQUENCE [LARGE SCALE GENOMIC DNA]</scope>
    <source>
        <strain evidence="1 3">CGMCC 9174</strain>
    </source>
</reference>